<proteinExistence type="predicted"/>
<feature type="non-terminal residue" evidence="2">
    <location>
        <position position="309"/>
    </location>
</feature>
<feature type="non-terminal residue" evidence="2">
    <location>
        <position position="1"/>
    </location>
</feature>
<dbReference type="Proteomes" id="UP001219934">
    <property type="component" value="Unassembled WGS sequence"/>
</dbReference>
<feature type="compositionally biased region" description="Polar residues" evidence="1">
    <location>
        <begin position="220"/>
        <end position="232"/>
    </location>
</feature>
<sequence length="309" mass="34747">YMQWFDSSKMEGRRRWISSRESEGVVSAAALKSFQLPTSNSGTTPFRWKLNEVFEGRKARLTDVSIGNEKQIPRTLQGDLKKLLKSFRLSNDSAGRKTQSSYVRCARNNKSASSLNSSQLHRSQVSSSERARSHRGRDDAHQHPQNEAVSDDVCCGEPITVCDRHGTLYGFKEKRREKGRIGRFSTGVLKCVMKTIAHTHPCTATPEGMLLSDWWKGEVTPTSSNKNKPCNRQSRRTAASEETVIREQSVHSAASEGLSCTSKTELDLTCWKNLTFTGSESKCSDEKEKLRRYLQKLFIITESSSKPSS</sequence>
<dbReference type="AlphaFoldDB" id="A0AAD6ABW1"/>
<name>A0AAD6ABW1_9TELE</name>
<evidence type="ECO:0000313" key="2">
    <source>
        <dbReference type="EMBL" id="KAJ4922294.1"/>
    </source>
</evidence>
<accession>A0AAD6ABW1</accession>
<keyword evidence="3" id="KW-1185">Reference proteome</keyword>
<evidence type="ECO:0000313" key="3">
    <source>
        <dbReference type="Proteomes" id="UP001219934"/>
    </source>
</evidence>
<organism evidence="2 3">
    <name type="scientific">Pogonophryne albipinna</name>
    <dbReference type="NCBI Taxonomy" id="1090488"/>
    <lineage>
        <taxon>Eukaryota</taxon>
        <taxon>Metazoa</taxon>
        <taxon>Chordata</taxon>
        <taxon>Craniata</taxon>
        <taxon>Vertebrata</taxon>
        <taxon>Euteleostomi</taxon>
        <taxon>Actinopterygii</taxon>
        <taxon>Neopterygii</taxon>
        <taxon>Teleostei</taxon>
        <taxon>Neoteleostei</taxon>
        <taxon>Acanthomorphata</taxon>
        <taxon>Eupercaria</taxon>
        <taxon>Perciformes</taxon>
        <taxon>Notothenioidei</taxon>
        <taxon>Pogonophryne</taxon>
    </lineage>
</organism>
<feature type="region of interest" description="Disordered" evidence="1">
    <location>
        <begin position="98"/>
        <end position="150"/>
    </location>
</feature>
<evidence type="ECO:0000256" key="1">
    <source>
        <dbReference type="SAM" id="MobiDB-lite"/>
    </source>
</evidence>
<gene>
    <name evidence="2" type="ORF">JOQ06_024332</name>
</gene>
<feature type="compositionally biased region" description="Low complexity" evidence="1">
    <location>
        <begin position="117"/>
        <end position="128"/>
    </location>
</feature>
<feature type="region of interest" description="Disordered" evidence="1">
    <location>
        <begin position="220"/>
        <end position="241"/>
    </location>
</feature>
<dbReference type="EMBL" id="JAPTMU010000078">
    <property type="protein sequence ID" value="KAJ4922294.1"/>
    <property type="molecule type" value="Genomic_DNA"/>
</dbReference>
<comment type="caution">
    <text evidence="2">The sequence shown here is derived from an EMBL/GenBank/DDBJ whole genome shotgun (WGS) entry which is preliminary data.</text>
</comment>
<protein>
    <submittedName>
        <fullName evidence="2">Uncharacterized protein</fullName>
    </submittedName>
</protein>
<reference evidence="2" key="1">
    <citation type="submission" date="2022-11" db="EMBL/GenBank/DDBJ databases">
        <title>Chromosome-level genome of Pogonophryne albipinna.</title>
        <authorList>
            <person name="Jo E."/>
        </authorList>
    </citation>
    <scope>NUCLEOTIDE SEQUENCE</scope>
    <source>
        <strain evidence="2">SGF0006</strain>
        <tissue evidence="2">Muscle</tissue>
    </source>
</reference>
<feature type="compositionally biased region" description="Polar residues" evidence="1">
    <location>
        <begin position="98"/>
        <end position="116"/>
    </location>
</feature>